<accession>A0ABR6J718</accession>
<proteinExistence type="predicted"/>
<evidence type="ECO:0000313" key="3">
    <source>
        <dbReference type="Proteomes" id="UP000534590"/>
    </source>
</evidence>
<organism evidence="2 3">
    <name type="scientific">Agrobacterium radiobacter</name>
    <dbReference type="NCBI Taxonomy" id="362"/>
    <lineage>
        <taxon>Bacteria</taxon>
        <taxon>Pseudomonadati</taxon>
        <taxon>Pseudomonadota</taxon>
        <taxon>Alphaproteobacteria</taxon>
        <taxon>Hyphomicrobiales</taxon>
        <taxon>Rhizobiaceae</taxon>
        <taxon>Rhizobium/Agrobacterium group</taxon>
        <taxon>Agrobacterium</taxon>
        <taxon>Agrobacterium tumefaciens complex</taxon>
    </lineage>
</organism>
<protein>
    <recommendedName>
        <fullName evidence="4">DUF4365 domain-containing protein</fullName>
    </recommendedName>
</protein>
<comment type="caution">
    <text evidence="2">The sequence shown here is derived from an EMBL/GenBank/DDBJ whole genome shotgun (WGS) entry which is preliminary data.</text>
</comment>
<dbReference type="EMBL" id="JACIHP010000002">
    <property type="protein sequence ID" value="MBB4490628.1"/>
    <property type="molecule type" value="Genomic_DNA"/>
</dbReference>
<keyword evidence="3" id="KW-1185">Reference proteome</keyword>
<reference evidence="2 3" key="1">
    <citation type="submission" date="2020-08" db="EMBL/GenBank/DDBJ databases">
        <title>Genomic Encyclopedia of Type Strains, Phase IV (KMG-V): Genome sequencing to study the core and pangenomes of soil and plant-associated prokaryotes.</title>
        <authorList>
            <person name="Whitman W."/>
        </authorList>
    </citation>
    <scope>NUCLEOTIDE SEQUENCE [LARGE SCALE GENOMIC DNA]</scope>
    <source>
        <strain evidence="2 3">SEMIA 461</strain>
    </source>
</reference>
<feature type="compositionally biased region" description="Polar residues" evidence="1">
    <location>
        <begin position="521"/>
        <end position="531"/>
    </location>
</feature>
<name>A0ABR6J718_AGRRD</name>
<dbReference type="RefSeq" id="WP_135522125.1">
    <property type="nucleotide sequence ID" value="NZ_JACIGN010000007.1"/>
</dbReference>
<evidence type="ECO:0008006" key="4">
    <source>
        <dbReference type="Google" id="ProtNLM"/>
    </source>
</evidence>
<dbReference type="Proteomes" id="UP000534590">
    <property type="component" value="Unassembled WGS sequence"/>
</dbReference>
<sequence>MESELDPDRIGRIGERQFEVLCERAGLYCNKSAVDVMGWDFIVEFPMGPAGQALPLDQRPTNAARVQLKSTLGRGGNRIRLSLSAIDRLAKGPRPALIVVFRLRADGELQSAYLVHLIGNELARVLRRLRLAEARKAHYINHTDISYDYEKVGVRFEPTPAGLLAALTAACGQNPGAYTIEKQRQLAELGYENGQFEAEALIQIEGPEHFSNLLLGLAPLKPHRLRVFDSRFGIRLPYHGTLFDDIEELRLTPPTLGSCEISVRGLGFGQAARFDGEMFIGPPMAEPHGAELLVRTQDFIIRLTPTALKFESVGSIDDMEHTLEEWAELLRALTLMATGRAILTIAGNDCIPSITFPVDQPITGPYLEEIPLISAFLDGWLQLLTNAGLRSTARFKFGAFWEANEARMAVDILLKPQSEARFEFQTLEIEESSPPPEGLYFNSTSFAGTSITFSAKVFFKMTDDPEWRYRSTGFEALDVRPEVDDLEEYGMDQATACDLKLLIDPRNIILTPRTDTPEKPTPSSSTRYERR</sequence>
<evidence type="ECO:0000256" key="1">
    <source>
        <dbReference type="SAM" id="MobiDB-lite"/>
    </source>
</evidence>
<gene>
    <name evidence="2" type="ORF">GGE40_002459</name>
</gene>
<feature type="region of interest" description="Disordered" evidence="1">
    <location>
        <begin position="510"/>
        <end position="531"/>
    </location>
</feature>
<evidence type="ECO:0000313" key="2">
    <source>
        <dbReference type="EMBL" id="MBB4490628.1"/>
    </source>
</evidence>